<keyword evidence="5" id="KW-0472">Membrane</keyword>
<accession>A0A5N5SNG9</accession>
<organism evidence="7 8">
    <name type="scientific">Armadillidium nasatum</name>
    <dbReference type="NCBI Taxonomy" id="96803"/>
    <lineage>
        <taxon>Eukaryota</taxon>
        <taxon>Metazoa</taxon>
        <taxon>Ecdysozoa</taxon>
        <taxon>Arthropoda</taxon>
        <taxon>Crustacea</taxon>
        <taxon>Multicrustacea</taxon>
        <taxon>Malacostraca</taxon>
        <taxon>Eumalacostraca</taxon>
        <taxon>Peracarida</taxon>
        <taxon>Isopoda</taxon>
        <taxon>Oniscidea</taxon>
        <taxon>Crinocheta</taxon>
        <taxon>Armadillidiidae</taxon>
        <taxon>Armadillidium</taxon>
    </lineage>
</organism>
<evidence type="ECO:0000313" key="7">
    <source>
        <dbReference type="EMBL" id="KAB7495372.1"/>
    </source>
</evidence>
<keyword evidence="4" id="KW-0653">Protein transport</keyword>
<feature type="domain" description="Clathrin/coatomer adaptor adaptin-like N-terminal" evidence="6">
    <location>
        <begin position="21"/>
        <end position="391"/>
    </location>
</feature>
<dbReference type="GO" id="GO:0006886">
    <property type="term" value="P:intracellular protein transport"/>
    <property type="evidence" value="ECO:0007669"/>
    <property type="project" value="InterPro"/>
</dbReference>
<dbReference type="GO" id="GO:0016192">
    <property type="term" value="P:vesicle-mediated transport"/>
    <property type="evidence" value="ECO:0007669"/>
    <property type="project" value="InterPro"/>
</dbReference>
<proteinExistence type="inferred from homology"/>
<evidence type="ECO:0000256" key="1">
    <source>
        <dbReference type="ARBA" id="ARBA00004308"/>
    </source>
</evidence>
<dbReference type="Proteomes" id="UP000326759">
    <property type="component" value="Unassembled WGS sequence"/>
</dbReference>
<evidence type="ECO:0000313" key="8">
    <source>
        <dbReference type="Proteomes" id="UP000326759"/>
    </source>
</evidence>
<evidence type="ECO:0000256" key="5">
    <source>
        <dbReference type="ARBA" id="ARBA00023136"/>
    </source>
</evidence>
<protein>
    <submittedName>
        <fullName evidence="7">AP-4 complex subunit beta-1</fullName>
    </submittedName>
</protein>
<evidence type="ECO:0000256" key="4">
    <source>
        <dbReference type="ARBA" id="ARBA00022927"/>
    </source>
</evidence>
<comment type="similarity">
    <text evidence="2">Belongs to the adaptor complexes large subunit family.</text>
</comment>
<dbReference type="InterPro" id="IPR002553">
    <property type="entry name" value="Clathrin/coatomer_adapt-like_N"/>
</dbReference>
<dbReference type="InterPro" id="IPR026739">
    <property type="entry name" value="AP_beta"/>
</dbReference>
<evidence type="ECO:0000259" key="6">
    <source>
        <dbReference type="Pfam" id="PF01602"/>
    </source>
</evidence>
<evidence type="ECO:0000256" key="3">
    <source>
        <dbReference type="ARBA" id="ARBA00022448"/>
    </source>
</evidence>
<dbReference type="SUPFAM" id="SSF48371">
    <property type="entry name" value="ARM repeat"/>
    <property type="match status" value="1"/>
</dbReference>
<dbReference type="Gene3D" id="1.25.10.10">
    <property type="entry name" value="Leucine-rich Repeat Variant"/>
    <property type="match status" value="1"/>
</dbReference>
<dbReference type="InterPro" id="IPR016024">
    <property type="entry name" value="ARM-type_fold"/>
</dbReference>
<evidence type="ECO:0000256" key="2">
    <source>
        <dbReference type="ARBA" id="ARBA00006613"/>
    </source>
</evidence>
<dbReference type="PANTHER" id="PTHR11134">
    <property type="entry name" value="ADAPTOR COMPLEX SUBUNIT BETA FAMILY MEMBER"/>
    <property type="match status" value="1"/>
</dbReference>
<sequence>MALSTKAVICEKLIRCSAFSSSELIDLLASHDTLLKKITCGYLVDKSSLDSNLSLLTANILLRDCSDANPAVRSASLLALSNLSGIEEAAISSISKAFGDSSPQVRRVAPQCCVSIYKHCPETVLRSNLINLLYEGIRDSDPIAVSNCLLALEKILKKEGGLVINKNIANHLLGRLKEFSNSSVVYILTLLKNYIPRNDDETMNILNKLDPCLSSSSPSVLLSAVHLFLNLIKTKQYTHLIADLSYEVKIPLCKILSQVRPELCYSVVSSLLTSLVEIQPSFHDHYKYFLIKTKDPFYLKEKKFQILSSIASEDNLMDIILEVKPYTSDFKNHKNAFECLAILGLNSKGEEEVFNVLSHCIKSTNMKIVEAAFECLLSMFLKKYPVNGELSSTHKVKFPDHIYSSVSLALSKTALLELDPKIIINVLNFVYPSIDNTQDIIEDLWKQFSEWDSSTKCLFITSVCTGFLHCPSVLQHLFSEILSKAVKSEDGEVSSHAMFVYSALEEGPVEAFSLLSFSNFYPLMSVIQ</sequence>
<dbReference type="GO" id="GO:0030117">
    <property type="term" value="C:membrane coat"/>
    <property type="evidence" value="ECO:0007669"/>
    <property type="project" value="InterPro"/>
</dbReference>
<keyword evidence="3" id="KW-0813">Transport</keyword>
<comment type="subcellular location">
    <subcellularLocation>
        <location evidence="1">Endomembrane system</location>
    </subcellularLocation>
</comment>
<dbReference type="Pfam" id="PF01602">
    <property type="entry name" value="Adaptin_N"/>
    <property type="match status" value="1"/>
</dbReference>
<dbReference type="OrthoDB" id="10254310at2759"/>
<name>A0A5N5SNG9_9CRUS</name>
<reference evidence="7 8" key="1">
    <citation type="journal article" date="2019" name="PLoS Biol.">
        <title>Sex chromosomes control vertical transmission of feminizing Wolbachia symbionts in an isopod.</title>
        <authorList>
            <person name="Becking T."/>
            <person name="Chebbi M.A."/>
            <person name="Giraud I."/>
            <person name="Moumen B."/>
            <person name="Laverre T."/>
            <person name="Caubet Y."/>
            <person name="Peccoud J."/>
            <person name="Gilbert C."/>
            <person name="Cordaux R."/>
        </authorList>
    </citation>
    <scope>NUCLEOTIDE SEQUENCE [LARGE SCALE GENOMIC DNA]</scope>
    <source>
        <strain evidence="7">ANa2</strain>
        <tissue evidence="7">Whole body excluding digestive tract and cuticle</tissue>
    </source>
</reference>
<dbReference type="AlphaFoldDB" id="A0A5N5SNG9"/>
<dbReference type="EMBL" id="SEYY01022670">
    <property type="protein sequence ID" value="KAB7495372.1"/>
    <property type="molecule type" value="Genomic_DNA"/>
</dbReference>
<comment type="caution">
    <text evidence="7">The sequence shown here is derived from an EMBL/GenBank/DDBJ whole genome shotgun (WGS) entry which is preliminary data.</text>
</comment>
<dbReference type="InterPro" id="IPR011989">
    <property type="entry name" value="ARM-like"/>
</dbReference>
<keyword evidence="8" id="KW-1185">Reference proteome</keyword>
<dbReference type="GO" id="GO:0012505">
    <property type="term" value="C:endomembrane system"/>
    <property type="evidence" value="ECO:0007669"/>
    <property type="project" value="UniProtKB-SubCell"/>
</dbReference>
<gene>
    <name evidence="7" type="primary">AP4B1</name>
    <name evidence="7" type="ORF">Anas_05477</name>
</gene>